<reference evidence="2" key="1">
    <citation type="journal article" date="2019" name="MBio">
        <title>Comparative genomics for the elucidation of multidrug resistance (MDR) in Candida lusitaniae.</title>
        <authorList>
            <person name="Kannan A."/>
            <person name="Asner S.A."/>
            <person name="Trachsel E."/>
            <person name="Kelly S."/>
            <person name="Parker J."/>
            <person name="Sanglard D."/>
        </authorList>
    </citation>
    <scope>NUCLEOTIDE SEQUENCE [LARGE SCALE GENOMIC DNA]</scope>
    <source>
        <strain evidence="2">P1</strain>
    </source>
</reference>
<proteinExistence type="predicted"/>
<protein>
    <submittedName>
        <fullName evidence="1">Uncharacterized protein</fullName>
    </submittedName>
</protein>
<gene>
    <name evidence="1" type="ORF">EJF14_30563</name>
</gene>
<organism evidence="1 2">
    <name type="scientific">Clavispora lusitaniae</name>
    <name type="common">Candida lusitaniae</name>
    <dbReference type="NCBI Taxonomy" id="36911"/>
    <lineage>
        <taxon>Eukaryota</taxon>
        <taxon>Fungi</taxon>
        <taxon>Dikarya</taxon>
        <taxon>Ascomycota</taxon>
        <taxon>Saccharomycotina</taxon>
        <taxon>Pichiomycetes</taxon>
        <taxon>Metschnikowiaceae</taxon>
        <taxon>Clavispora</taxon>
    </lineage>
</organism>
<evidence type="ECO:0000313" key="2">
    <source>
        <dbReference type="Proteomes" id="UP000326582"/>
    </source>
</evidence>
<dbReference type="Proteomes" id="UP000326582">
    <property type="component" value="Chromosome 3"/>
</dbReference>
<name>A0ACD0WK21_CLALS</name>
<sequence>MCCFAFCFILFFVFLVCFFFFFFFFFFRLLDYCRCNSKVAVDYREWHSPSSQLDVAVLFDNEYITPLLINLATTLLVHVSRVTKTASVQRLIVCKKKTASKSSQNTADDNVPVVVHEQQHNNVRQPPFNGEQNTPNKMFERQSHDSRSRHRSKKPAVANGMDSRIDGNSGAFA</sequence>
<accession>A0ACD0WK21</accession>
<dbReference type="EMBL" id="CP038486">
    <property type="protein sequence ID" value="QFZ27586.1"/>
    <property type="molecule type" value="Genomic_DNA"/>
</dbReference>
<evidence type="ECO:0000313" key="1">
    <source>
        <dbReference type="EMBL" id="QFZ27586.1"/>
    </source>
</evidence>
<keyword evidence="2" id="KW-1185">Reference proteome</keyword>